<dbReference type="Pfam" id="PF01844">
    <property type="entry name" value="HNH"/>
    <property type="match status" value="1"/>
</dbReference>
<evidence type="ECO:0000313" key="6">
    <source>
        <dbReference type="EMBL" id="KUP04288.1"/>
    </source>
</evidence>
<dbReference type="RefSeq" id="WP_059351951.1">
    <property type="nucleotide sequence ID" value="NZ_LDYG01000052.1"/>
</dbReference>
<gene>
    <name evidence="6" type="ORF">Q75_15975</name>
</gene>
<keyword evidence="1" id="KW-0540">Nuclease</keyword>
<dbReference type="GO" id="GO:0008270">
    <property type="term" value="F:zinc ion binding"/>
    <property type="evidence" value="ECO:0007669"/>
    <property type="project" value="InterPro"/>
</dbReference>
<organism evidence="6 7">
    <name type="scientific">Bacillus coahuilensis p1.1.43</name>
    <dbReference type="NCBI Taxonomy" id="1150625"/>
    <lineage>
        <taxon>Bacteria</taxon>
        <taxon>Bacillati</taxon>
        <taxon>Bacillota</taxon>
        <taxon>Bacilli</taxon>
        <taxon>Bacillales</taxon>
        <taxon>Bacillaceae</taxon>
        <taxon>Bacillus</taxon>
    </lineage>
</organism>
<keyword evidence="2" id="KW-0378">Hydrolase</keyword>
<protein>
    <recommendedName>
        <fullName evidence="4">Putative HNH nuclease YajD</fullName>
    </recommendedName>
</protein>
<dbReference type="PANTHER" id="PTHR41286">
    <property type="entry name" value="HNH NUCLEASE YAJD-RELATED"/>
    <property type="match status" value="1"/>
</dbReference>
<dbReference type="InterPro" id="IPR003615">
    <property type="entry name" value="HNH_nuc"/>
</dbReference>
<accession>A0A147K4I8</accession>
<dbReference type="PATRIC" id="fig|1150625.3.peg.3341"/>
<dbReference type="GO" id="GO:0005829">
    <property type="term" value="C:cytosol"/>
    <property type="evidence" value="ECO:0007669"/>
    <property type="project" value="TreeGrafter"/>
</dbReference>
<dbReference type="GO" id="GO:0016787">
    <property type="term" value="F:hydrolase activity"/>
    <property type="evidence" value="ECO:0007669"/>
    <property type="project" value="UniProtKB-KW"/>
</dbReference>
<evidence type="ECO:0000256" key="2">
    <source>
        <dbReference type="ARBA" id="ARBA00022801"/>
    </source>
</evidence>
<dbReference type="STRING" id="1150625.Q75_15975"/>
<evidence type="ECO:0000259" key="5">
    <source>
        <dbReference type="SMART" id="SM00507"/>
    </source>
</evidence>
<reference evidence="6 7" key="1">
    <citation type="journal article" date="2016" name="Front. Microbiol.">
        <title>Microevolution Analysis of Bacillus coahuilensis Unveils Differences in Phosphorus Acquisition Strategies and Their Regulation.</title>
        <authorList>
            <person name="Gomez-Lunar Z."/>
            <person name="Hernandez-Gonzalez I."/>
            <person name="Rodriguez-Torres M.D."/>
            <person name="Souza V."/>
            <person name="Olmedo-Alvarez G."/>
        </authorList>
    </citation>
    <scope>NUCLEOTIDE SEQUENCE [LARGE SCALE GENOMIC DNA]</scope>
    <source>
        <strain evidence="7">p1.1.43</strain>
    </source>
</reference>
<dbReference type="EMBL" id="LDYG01000052">
    <property type="protein sequence ID" value="KUP04288.1"/>
    <property type="molecule type" value="Genomic_DNA"/>
</dbReference>
<keyword evidence="7" id="KW-1185">Reference proteome</keyword>
<dbReference type="Proteomes" id="UP000074108">
    <property type="component" value="Unassembled WGS sequence"/>
</dbReference>
<evidence type="ECO:0000256" key="1">
    <source>
        <dbReference type="ARBA" id="ARBA00022722"/>
    </source>
</evidence>
<proteinExistence type="inferred from homology"/>
<dbReference type="GO" id="GO:0003676">
    <property type="term" value="F:nucleic acid binding"/>
    <property type="evidence" value="ECO:0007669"/>
    <property type="project" value="InterPro"/>
</dbReference>
<feature type="domain" description="HNH nuclease" evidence="5">
    <location>
        <begin position="47"/>
        <end position="103"/>
    </location>
</feature>
<sequence>MPWKPKTICRYPDCHELSDGRYCDKHKQQVTKEQNKSNSKIYTYQWRKASKTFLKDNPLCVHCEREGRLTPSMEVDHIIPHNGNMNLFWDKRNWQALCKKCHSTKTALEDGGFGNTPKRP</sequence>
<evidence type="ECO:0000256" key="4">
    <source>
        <dbReference type="ARBA" id="ARBA00040194"/>
    </source>
</evidence>
<dbReference type="Gene3D" id="1.10.30.50">
    <property type="match status" value="1"/>
</dbReference>
<dbReference type="InterPro" id="IPR002711">
    <property type="entry name" value="HNH"/>
</dbReference>
<comment type="similarity">
    <text evidence="3">Belongs to the HNH nuclease family.</text>
</comment>
<dbReference type="CDD" id="cd00085">
    <property type="entry name" value="HNHc"/>
    <property type="match status" value="1"/>
</dbReference>
<name>A0A147K4I8_9BACI</name>
<evidence type="ECO:0000256" key="3">
    <source>
        <dbReference type="ARBA" id="ARBA00038412"/>
    </source>
</evidence>
<dbReference type="SMART" id="SM00507">
    <property type="entry name" value="HNHc"/>
    <property type="match status" value="1"/>
</dbReference>
<dbReference type="OrthoDB" id="9811997at2"/>
<evidence type="ECO:0000313" key="7">
    <source>
        <dbReference type="Proteomes" id="UP000074108"/>
    </source>
</evidence>
<dbReference type="GO" id="GO:0004519">
    <property type="term" value="F:endonuclease activity"/>
    <property type="evidence" value="ECO:0007669"/>
    <property type="project" value="UniProtKB-KW"/>
</dbReference>
<keyword evidence="6" id="KW-0255">Endonuclease</keyword>
<dbReference type="AlphaFoldDB" id="A0A147K4I8"/>
<comment type="caution">
    <text evidence="6">The sequence shown here is derived from an EMBL/GenBank/DDBJ whole genome shotgun (WGS) entry which is preliminary data.</text>
</comment>
<dbReference type="PANTHER" id="PTHR41286:SF1">
    <property type="entry name" value="HNH NUCLEASE YAJD-RELATED"/>
    <property type="match status" value="1"/>
</dbReference>